<keyword evidence="1" id="KW-0732">Signal</keyword>
<evidence type="ECO:0000313" key="2">
    <source>
        <dbReference type="EMBL" id="SHG57841.1"/>
    </source>
</evidence>
<feature type="chain" id="PRO_5013064700" description="DUF4412 domain-containing protein" evidence="1">
    <location>
        <begin position="21"/>
        <end position="318"/>
    </location>
</feature>
<evidence type="ECO:0008006" key="4">
    <source>
        <dbReference type="Google" id="ProtNLM"/>
    </source>
</evidence>
<feature type="signal peptide" evidence="1">
    <location>
        <begin position="1"/>
        <end position="20"/>
    </location>
</feature>
<evidence type="ECO:0000313" key="3">
    <source>
        <dbReference type="Proteomes" id="UP000184287"/>
    </source>
</evidence>
<proteinExistence type="predicted"/>
<sequence length="318" mass="36563">MNNIVRLLMLSVFISLQSYAQVKQEKTAEKDKIEKAKDRKGGMLFKLVYEHQDCSYEILVNDVPVITHYGLGERSGLTKDINPYILQAGKQEVTIRIFPSKKDETVFSPSLTANSFVKIEILKSDAGMSLLDIMNAKAKGQDYKWEVLRYQTPIVKDKPYAEYKTSFQVDPKDINWKITGWSKSQQLKNDADIRKEVDAFYEDFRKTLEEGDQLKYLSMLKTSIYEEATATPWDKGAEMKLTKGMAERMKDKRKFIYPCKQAELKFYGEGRVVTLVCADMQTFGYSPLISKSDKNMMPQAHTFYLHKPSGSGKLCIIR</sequence>
<dbReference type="AlphaFoldDB" id="A0A1M5KYK2"/>
<name>A0A1M5KYK2_9SPHI</name>
<evidence type="ECO:0000256" key="1">
    <source>
        <dbReference type="SAM" id="SignalP"/>
    </source>
</evidence>
<dbReference type="Proteomes" id="UP000184287">
    <property type="component" value="Unassembled WGS sequence"/>
</dbReference>
<keyword evidence="3" id="KW-1185">Reference proteome</keyword>
<dbReference type="OrthoDB" id="1149023at2"/>
<gene>
    <name evidence="2" type="ORF">SAMN04488522_106142</name>
</gene>
<dbReference type="STRING" id="288992.SAMN04488522_106142"/>
<protein>
    <recommendedName>
        <fullName evidence="4">DUF4412 domain-containing protein</fullName>
    </recommendedName>
</protein>
<organism evidence="2 3">
    <name type="scientific">Pedobacter caeni</name>
    <dbReference type="NCBI Taxonomy" id="288992"/>
    <lineage>
        <taxon>Bacteria</taxon>
        <taxon>Pseudomonadati</taxon>
        <taxon>Bacteroidota</taxon>
        <taxon>Sphingobacteriia</taxon>
        <taxon>Sphingobacteriales</taxon>
        <taxon>Sphingobacteriaceae</taxon>
        <taxon>Pedobacter</taxon>
    </lineage>
</organism>
<dbReference type="RefSeq" id="WP_143166945.1">
    <property type="nucleotide sequence ID" value="NZ_FQUQ01000006.1"/>
</dbReference>
<reference evidence="3" key="1">
    <citation type="submission" date="2016-11" db="EMBL/GenBank/DDBJ databases">
        <authorList>
            <person name="Varghese N."/>
            <person name="Submissions S."/>
        </authorList>
    </citation>
    <scope>NUCLEOTIDE SEQUENCE [LARGE SCALE GENOMIC DNA]</scope>
    <source>
        <strain evidence="3">DSM 16990</strain>
    </source>
</reference>
<dbReference type="EMBL" id="FQUQ01000006">
    <property type="protein sequence ID" value="SHG57841.1"/>
    <property type="molecule type" value="Genomic_DNA"/>
</dbReference>
<accession>A0A1M5KYK2</accession>